<evidence type="ECO:0000256" key="2">
    <source>
        <dbReference type="ARBA" id="ARBA00004829"/>
    </source>
</evidence>
<comment type="pathway">
    <text evidence="2">Carotenoid biosynthesis.</text>
</comment>
<evidence type="ECO:0000256" key="5">
    <source>
        <dbReference type="ARBA" id="ARBA00022989"/>
    </source>
</evidence>
<keyword evidence="6 8" id="KW-0472">Membrane</keyword>
<proteinExistence type="predicted"/>
<keyword evidence="4" id="KW-0125">Carotenoid biosynthesis</keyword>
<dbReference type="RefSeq" id="WP_349427138.1">
    <property type="nucleotide sequence ID" value="NZ_CP151632.1"/>
</dbReference>
<feature type="transmembrane region" description="Helical" evidence="8">
    <location>
        <begin position="35"/>
        <end position="59"/>
    </location>
</feature>
<evidence type="ECO:0000256" key="8">
    <source>
        <dbReference type="SAM" id="Phobius"/>
    </source>
</evidence>
<organism evidence="9">
    <name type="scientific">Microbacterium sp. LWS13-1.2</name>
    <dbReference type="NCBI Taxonomy" id="3135264"/>
    <lineage>
        <taxon>Bacteria</taxon>
        <taxon>Bacillati</taxon>
        <taxon>Actinomycetota</taxon>
        <taxon>Actinomycetes</taxon>
        <taxon>Micrococcales</taxon>
        <taxon>Microbacteriaceae</taxon>
        <taxon>Microbacterium</taxon>
    </lineage>
</organism>
<accession>A0AAU6S6G9</accession>
<evidence type="ECO:0000256" key="3">
    <source>
        <dbReference type="ARBA" id="ARBA00022692"/>
    </source>
</evidence>
<keyword evidence="5 8" id="KW-1133">Transmembrane helix</keyword>
<dbReference type="InterPro" id="IPR017825">
    <property type="entry name" value="Lycopene_cyclase_dom"/>
</dbReference>
<dbReference type="GO" id="GO:0016020">
    <property type="term" value="C:membrane"/>
    <property type="evidence" value="ECO:0007669"/>
    <property type="project" value="UniProtKB-SubCell"/>
</dbReference>
<gene>
    <name evidence="9" type="ORF">MRBLWS13_000096</name>
</gene>
<dbReference type="GO" id="GO:0016872">
    <property type="term" value="F:intramolecular lyase activity"/>
    <property type="evidence" value="ECO:0007669"/>
    <property type="project" value="InterPro"/>
</dbReference>
<name>A0AAU6S6G9_9MICO</name>
<feature type="transmembrane region" description="Helical" evidence="8">
    <location>
        <begin position="6"/>
        <end position="23"/>
    </location>
</feature>
<dbReference type="EMBL" id="CP151632">
    <property type="protein sequence ID" value="WZO32506.1"/>
    <property type="molecule type" value="Genomic_DNA"/>
</dbReference>
<evidence type="ECO:0000256" key="1">
    <source>
        <dbReference type="ARBA" id="ARBA00004141"/>
    </source>
</evidence>
<protein>
    <submittedName>
        <fullName evidence="9">Lycopene cyclase domain-containing protein</fullName>
    </submittedName>
</protein>
<dbReference type="AlphaFoldDB" id="A0AAU6S6G9"/>
<evidence type="ECO:0000313" key="9">
    <source>
        <dbReference type="EMBL" id="WZO32506.1"/>
    </source>
</evidence>
<evidence type="ECO:0000256" key="6">
    <source>
        <dbReference type="ARBA" id="ARBA00023136"/>
    </source>
</evidence>
<keyword evidence="7" id="KW-0413">Isomerase</keyword>
<evidence type="ECO:0000256" key="7">
    <source>
        <dbReference type="ARBA" id="ARBA00023235"/>
    </source>
</evidence>
<dbReference type="GO" id="GO:0016117">
    <property type="term" value="P:carotenoid biosynthetic process"/>
    <property type="evidence" value="ECO:0007669"/>
    <property type="project" value="UniProtKB-KW"/>
</dbReference>
<evidence type="ECO:0000256" key="4">
    <source>
        <dbReference type="ARBA" id="ARBA00022746"/>
    </source>
</evidence>
<comment type="subcellular location">
    <subcellularLocation>
        <location evidence="1">Membrane</location>
        <topology evidence="1">Multi-pass membrane protein</topology>
    </subcellularLocation>
</comment>
<dbReference type="GO" id="GO:0045436">
    <property type="term" value="F:lycopene beta cyclase activity"/>
    <property type="evidence" value="ECO:0007669"/>
    <property type="project" value="UniProtKB-ARBA"/>
</dbReference>
<keyword evidence="3 8" id="KW-0812">Transmembrane</keyword>
<sequence>MPGIYLAAILASTVGVLLIDRRWRLAAWAAPGRTLAAAGIGTAFFLVWDAAGIAAGVFVKGDSALLLGIDLAPHLPLEEPFFLAFLSYLALVAWAGAQRMLERRRTDASASPSEAAP</sequence>
<dbReference type="NCBIfam" id="TIGR03462">
    <property type="entry name" value="CarR_dom_SF"/>
    <property type="match status" value="1"/>
</dbReference>
<reference evidence="9" key="1">
    <citation type="submission" date="2024-04" db="EMBL/GenBank/DDBJ databases">
        <authorList>
            <person name="Roder T."/>
            <person name="Oberhansli S."/>
            <person name="Kreuzer M."/>
        </authorList>
    </citation>
    <scope>NUCLEOTIDE SEQUENCE</scope>
    <source>
        <strain evidence="9">LWS13-1.2</strain>
    </source>
</reference>
<feature type="transmembrane region" description="Helical" evidence="8">
    <location>
        <begin position="79"/>
        <end position="97"/>
    </location>
</feature>